<sequence>MGDAEEAQLNGFEVSIGMSTDSDYLMCFFHVVSNVKVEITTAQQEMTKLIGEATLTDGYEGEVVAEDVAAVEGDAEDDLS</sequence>
<evidence type="ECO:0000313" key="1">
    <source>
        <dbReference type="EMBL" id="ETO75159.1"/>
    </source>
</evidence>
<proteinExistence type="predicted"/>
<dbReference type="EMBL" id="ANJA01001710">
    <property type="protein sequence ID" value="ETO75159.1"/>
    <property type="molecule type" value="Genomic_DNA"/>
</dbReference>
<reference evidence="1 2" key="1">
    <citation type="submission" date="2013-11" db="EMBL/GenBank/DDBJ databases">
        <title>The Genome Sequence of Phytophthora parasitica P1976.</title>
        <authorList>
            <consortium name="The Broad Institute Genomics Platform"/>
            <person name="Russ C."/>
            <person name="Tyler B."/>
            <person name="Panabieres F."/>
            <person name="Shan W."/>
            <person name="Tripathy S."/>
            <person name="Grunwald N."/>
            <person name="Machado M."/>
            <person name="Johnson C.S."/>
            <person name="Walker B."/>
            <person name="Young S."/>
            <person name="Zeng Q."/>
            <person name="Gargeya S."/>
            <person name="Fitzgerald M."/>
            <person name="Haas B."/>
            <person name="Abouelleil A."/>
            <person name="Allen A.W."/>
            <person name="Alvarado L."/>
            <person name="Arachchi H.M."/>
            <person name="Berlin A.M."/>
            <person name="Chapman S.B."/>
            <person name="Gainer-Dewar J."/>
            <person name="Goldberg J."/>
            <person name="Griggs A."/>
            <person name="Gujja S."/>
            <person name="Hansen M."/>
            <person name="Howarth C."/>
            <person name="Imamovic A."/>
            <person name="Ireland A."/>
            <person name="Larimer J."/>
            <person name="McCowan C."/>
            <person name="Murphy C."/>
            <person name="Pearson M."/>
            <person name="Poon T.W."/>
            <person name="Priest M."/>
            <person name="Roberts A."/>
            <person name="Saif S."/>
            <person name="Shea T."/>
            <person name="Sisk P."/>
            <person name="Sykes S."/>
            <person name="Wortman J."/>
            <person name="Nusbaum C."/>
            <person name="Birren B."/>
        </authorList>
    </citation>
    <scope>NUCLEOTIDE SEQUENCE [LARGE SCALE GENOMIC DNA]</scope>
    <source>
        <strain evidence="1 2">P1976</strain>
    </source>
</reference>
<gene>
    <name evidence="1" type="ORF">F444_09212</name>
</gene>
<accession>A0A081A8E8</accession>
<comment type="caution">
    <text evidence="1">The sequence shown here is derived from an EMBL/GenBank/DDBJ whole genome shotgun (WGS) entry which is preliminary data.</text>
</comment>
<evidence type="ECO:0008006" key="3">
    <source>
        <dbReference type="Google" id="ProtNLM"/>
    </source>
</evidence>
<name>A0A081A8E8_PHYNI</name>
<dbReference type="Proteomes" id="UP000028582">
    <property type="component" value="Unassembled WGS sequence"/>
</dbReference>
<organism evidence="1 2">
    <name type="scientific">Phytophthora nicotianae P1976</name>
    <dbReference type="NCBI Taxonomy" id="1317066"/>
    <lineage>
        <taxon>Eukaryota</taxon>
        <taxon>Sar</taxon>
        <taxon>Stramenopiles</taxon>
        <taxon>Oomycota</taxon>
        <taxon>Peronosporomycetes</taxon>
        <taxon>Peronosporales</taxon>
        <taxon>Peronosporaceae</taxon>
        <taxon>Phytophthora</taxon>
    </lineage>
</organism>
<protein>
    <recommendedName>
        <fullName evidence="3">MULE transposase domain-containing protein</fullName>
    </recommendedName>
</protein>
<evidence type="ECO:0000313" key="2">
    <source>
        <dbReference type="Proteomes" id="UP000028582"/>
    </source>
</evidence>
<dbReference type="AlphaFoldDB" id="A0A081A8E8"/>